<proteinExistence type="predicted"/>
<dbReference type="AlphaFoldDB" id="A0A3D5J0Y1"/>
<organism evidence="1 2">
    <name type="scientific">Zunongwangia profunda</name>
    <dbReference type="NCBI Taxonomy" id="398743"/>
    <lineage>
        <taxon>Bacteria</taxon>
        <taxon>Pseudomonadati</taxon>
        <taxon>Bacteroidota</taxon>
        <taxon>Flavobacteriia</taxon>
        <taxon>Flavobacteriales</taxon>
        <taxon>Flavobacteriaceae</taxon>
        <taxon>Zunongwangia</taxon>
    </lineage>
</organism>
<feature type="non-terminal residue" evidence="1">
    <location>
        <position position="84"/>
    </location>
</feature>
<evidence type="ECO:0000313" key="2">
    <source>
        <dbReference type="Proteomes" id="UP000264330"/>
    </source>
</evidence>
<evidence type="ECO:0000313" key="1">
    <source>
        <dbReference type="EMBL" id="HCV81775.1"/>
    </source>
</evidence>
<protein>
    <submittedName>
        <fullName evidence="1">Uncharacterized protein</fullName>
    </submittedName>
</protein>
<dbReference type="EMBL" id="DPMF01000278">
    <property type="protein sequence ID" value="HCV81775.1"/>
    <property type="molecule type" value="Genomic_DNA"/>
</dbReference>
<accession>A0A3D5J0Y1</accession>
<comment type="caution">
    <text evidence="1">The sequence shown here is derived from an EMBL/GenBank/DDBJ whole genome shotgun (WGS) entry which is preliminary data.</text>
</comment>
<reference evidence="1 2" key="1">
    <citation type="journal article" date="2018" name="Nat. Biotechnol.">
        <title>A standardized bacterial taxonomy based on genome phylogeny substantially revises the tree of life.</title>
        <authorList>
            <person name="Parks D.H."/>
            <person name="Chuvochina M."/>
            <person name="Waite D.W."/>
            <person name="Rinke C."/>
            <person name="Skarshewski A."/>
            <person name="Chaumeil P.A."/>
            <person name="Hugenholtz P."/>
        </authorList>
    </citation>
    <scope>NUCLEOTIDE SEQUENCE [LARGE SCALE GENOMIC DNA]</scope>
    <source>
        <strain evidence="1">UBA9359</strain>
    </source>
</reference>
<gene>
    <name evidence="1" type="ORF">DGQ38_12080</name>
</gene>
<dbReference type="Proteomes" id="UP000264330">
    <property type="component" value="Unassembled WGS sequence"/>
</dbReference>
<name>A0A3D5J0Y1_9FLAO</name>
<sequence length="84" mass="9546">MIMKLGTEESRIRLVPDNAKREALEQATGLGRSGDVNIELSRMKSPQQAFDLYLKNLVRNPRLNADDIRLGFLLFHLLEHNLGS</sequence>